<sequence length="309" mass="34529">MADVQQAANLWFSPGMVILRAKTLKFQVPVGILSAQSSVFADLFTVPQPPADDSEVVDGIPVVELHDDPEQLQTFLKAIFDSSFFMPPPAVVQLDSVIAILRLSHKYDVPYLRRRALQHLDAAYPSELSAYDARPPVDCKHSVAIIQTAIEVGALWLLPCAYYDLCGRPMADMLLSPGWNALGEQRQQTALIGHSILVQCLASMLPFLHAEIYGDCQDREECYRLRAEFATRIFARSGSATRPLEAYISAEGEESWAQWDHEGMCAYCIEGAKVDHAEAREQFWTELTTLFGLPDWDVLKGLRQTQLLS</sequence>
<accession>A0AAD7BNN5</accession>
<dbReference type="SMART" id="SM00225">
    <property type="entry name" value="BTB"/>
    <property type="match status" value="1"/>
</dbReference>
<dbReference type="Proteomes" id="UP001221142">
    <property type="component" value="Unassembled WGS sequence"/>
</dbReference>
<protein>
    <recommendedName>
        <fullName evidence="1">BTB domain-containing protein</fullName>
    </recommendedName>
</protein>
<proteinExistence type="predicted"/>
<dbReference type="CDD" id="cd18186">
    <property type="entry name" value="BTB_POZ_ZBTB_KLHL-like"/>
    <property type="match status" value="1"/>
</dbReference>
<evidence type="ECO:0000313" key="3">
    <source>
        <dbReference type="Proteomes" id="UP001221142"/>
    </source>
</evidence>
<dbReference type="Pfam" id="PF00651">
    <property type="entry name" value="BTB"/>
    <property type="match status" value="1"/>
</dbReference>
<name>A0AAD7BNN5_9AGAR</name>
<comment type="caution">
    <text evidence="2">The sequence shown here is derived from an EMBL/GenBank/DDBJ whole genome shotgun (WGS) entry which is preliminary data.</text>
</comment>
<reference evidence="2" key="1">
    <citation type="submission" date="2023-03" db="EMBL/GenBank/DDBJ databases">
        <title>Massive genome expansion in bonnet fungi (Mycena s.s.) driven by repeated elements and novel gene families across ecological guilds.</title>
        <authorList>
            <consortium name="Lawrence Berkeley National Laboratory"/>
            <person name="Harder C.B."/>
            <person name="Miyauchi S."/>
            <person name="Viragh M."/>
            <person name="Kuo A."/>
            <person name="Thoen E."/>
            <person name="Andreopoulos B."/>
            <person name="Lu D."/>
            <person name="Skrede I."/>
            <person name="Drula E."/>
            <person name="Henrissat B."/>
            <person name="Morin E."/>
            <person name="Kohler A."/>
            <person name="Barry K."/>
            <person name="LaButti K."/>
            <person name="Morin E."/>
            <person name="Salamov A."/>
            <person name="Lipzen A."/>
            <person name="Mereny Z."/>
            <person name="Hegedus B."/>
            <person name="Baldrian P."/>
            <person name="Stursova M."/>
            <person name="Weitz H."/>
            <person name="Taylor A."/>
            <person name="Grigoriev I.V."/>
            <person name="Nagy L.G."/>
            <person name="Martin F."/>
            <person name="Kauserud H."/>
        </authorList>
    </citation>
    <scope>NUCLEOTIDE SEQUENCE</scope>
    <source>
        <strain evidence="2">9284</strain>
    </source>
</reference>
<dbReference type="InterPro" id="IPR011333">
    <property type="entry name" value="SKP1/BTB/POZ_sf"/>
</dbReference>
<dbReference type="InterPro" id="IPR000210">
    <property type="entry name" value="BTB/POZ_dom"/>
</dbReference>
<dbReference type="Gene3D" id="3.30.710.10">
    <property type="entry name" value="Potassium Channel Kv1.1, Chain A"/>
    <property type="match status" value="1"/>
</dbReference>
<feature type="domain" description="BTB" evidence="1">
    <location>
        <begin position="15"/>
        <end position="124"/>
    </location>
</feature>
<evidence type="ECO:0000259" key="1">
    <source>
        <dbReference type="SMART" id="SM00225"/>
    </source>
</evidence>
<dbReference type="EMBL" id="JARKIF010000012">
    <property type="protein sequence ID" value="KAJ7625762.1"/>
    <property type="molecule type" value="Genomic_DNA"/>
</dbReference>
<dbReference type="SUPFAM" id="SSF54695">
    <property type="entry name" value="POZ domain"/>
    <property type="match status" value="1"/>
</dbReference>
<organism evidence="2 3">
    <name type="scientific">Roridomyces roridus</name>
    <dbReference type="NCBI Taxonomy" id="1738132"/>
    <lineage>
        <taxon>Eukaryota</taxon>
        <taxon>Fungi</taxon>
        <taxon>Dikarya</taxon>
        <taxon>Basidiomycota</taxon>
        <taxon>Agaricomycotina</taxon>
        <taxon>Agaricomycetes</taxon>
        <taxon>Agaricomycetidae</taxon>
        <taxon>Agaricales</taxon>
        <taxon>Marasmiineae</taxon>
        <taxon>Mycenaceae</taxon>
        <taxon>Roridomyces</taxon>
    </lineage>
</organism>
<evidence type="ECO:0000313" key="2">
    <source>
        <dbReference type="EMBL" id="KAJ7625762.1"/>
    </source>
</evidence>
<dbReference type="AlphaFoldDB" id="A0AAD7BNN5"/>
<keyword evidence="3" id="KW-1185">Reference proteome</keyword>
<gene>
    <name evidence="2" type="ORF">FB45DRAFT_71718</name>
</gene>